<dbReference type="RefSeq" id="WP_173271271.1">
    <property type="nucleotide sequence ID" value="NZ_JABMKV010000002.1"/>
</dbReference>
<dbReference type="EMBL" id="JABMKV010000002">
    <property type="protein sequence ID" value="NQX31798.1"/>
    <property type="molecule type" value="Genomic_DNA"/>
</dbReference>
<keyword evidence="2" id="KW-1185">Reference proteome</keyword>
<name>A0ABX2DCI7_9SPHI</name>
<evidence type="ECO:0000313" key="2">
    <source>
        <dbReference type="Proteomes" id="UP000762110"/>
    </source>
</evidence>
<evidence type="ECO:0000313" key="1">
    <source>
        <dbReference type="EMBL" id="NQX31798.1"/>
    </source>
</evidence>
<protein>
    <submittedName>
        <fullName evidence="1">Uncharacterized protein</fullName>
    </submittedName>
</protein>
<reference evidence="1 2" key="1">
    <citation type="submission" date="2020-05" db="EMBL/GenBank/DDBJ databases">
        <title>Description of Pedobacter foliorum sp. nov.</title>
        <authorList>
            <person name="Qi S."/>
            <person name="Carlier A."/>
            <person name="Cnockaert M."/>
            <person name="Vandamme P."/>
        </authorList>
    </citation>
    <scope>NUCLEOTIDE SEQUENCE [LARGE SCALE GENOMIC DNA]</scope>
    <source>
        <strain evidence="1 2">LMG 31300</strain>
    </source>
</reference>
<gene>
    <name evidence="1" type="ORF">HQN85_08680</name>
</gene>
<accession>A0ABX2DCI7</accession>
<dbReference type="Proteomes" id="UP000762110">
    <property type="component" value="Unassembled WGS sequence"/>
</dbReference>
<sequence length="87" mass="9970">MEADDTPIGATIEESSSEQKIVNVSWYCYKVNSADLKFKSHEKIKIEPEIIGTRWLVSSISHTSMSPEEMDTNQHIWRIMLIGMLTL</sequence>
<comment type="caution">
    <text evidence="1">The sequence shown here is derived from an EMBL/GenBank/DDBJ whole genome shotgun (WGS) entry which is preliminary data.</text>
</comment>
<proteinExistence type="predicted"/>
<organism evidence="1 2">
    <name type="scientific">Pedobacter boryungensis</name>
    <dbReference type="NCBI Taxonomy" id="869962"/>
    <lineage>
        <taxon>Bacteria</taxon>
        <taxon>Pseudomonadati</taxon>
        <taxon>Bacteroidota</taxon>
        <taxon>Sphingobacteriia</taxon>
        <taxon>Sphingobacteriales</taxon>
        <taxon>Sphingobacteriaceae</taxon>
        <taxon>Pedobacter</taxon>
    </lineage>
</organism>